<evidence type="ECO:0000313" key="2">
    <source>
        <dbReference type="Proteomes" id="UP001150259"/>
    </source>
</evidence>
<accession>A0ABT5GE70</accession>
<dbReference type="RefSeq" id="WP_272461029.1">
    <property type="nucleotide sequence ID" value="NZ_JAPFQL010000011.1"/>
</dbReference>
<dbReference type="EMBL" id="JAPFQL010000011">
    <property type="protein sequence ID" value="MDC5696453.1"/>
    <property type="molecule type" value="Genomic_DNA"/>
</dbReference>
<proteinExistence type="predicted"/>
<dbReference type="InterPro" id="IPR025447">
    <property type="entry name" value="DUF4192"/>
</dbReference>
<organism evidence="1 2">
    <name type="scientific">Intrasporangium calvum</name>
    <dbReference type="NCBI Taxonomy" id="53358"/>
    <lineage>
        <taxon>Bacteria</taxon>
        <taxon>Bacillati</taxon>
        <taxon>Actinomycetota</taxon>
        <taxon>Actinomycetes</taxon>
        <taxon>Micrococcales</taxon>
        <taxon>Intrasporangiaceae</taxon>
        <taxon>Intrasporangium</taxon>
    </lineage>
</organism>
<evidence type="ECO:0000313" key="1">
    <source>
        <dbReference type="EMBL" id="MDC5696453.1"/>
    </source>
</evidence>
<sequence>MSTTTMHLRSPAELLAAVPYILGFQPTDSIVAIALKDGRVGLTARIDLPAPDHPERAVDALMPALLREEPDQVIAIGYGDSAGHAATVLDGFAAVLAEEGIGIRDRLLVTGGRWRSLECADPGCCPPEGTLLEQDESATAVASEFVGQGVAPLPDRAALAAQLEPTEKARLVGRLLDRPRPRRVLQPRVVAGIWARVLDPDEDPPELMAQDASWATRTLQDVGLRDGIIAWLTPGTLKPADLPDDVQAVLKLLGPAPHTSGDPSVDLRLRSRLVRLCTLLPDSHAAPALTVLAAHAWWHGNGALTRVALDRTLRCDPDYRLAQLLTLMVDQGISPTDR</sequence>
<dbReference type="Pfam" id="PF13830">
    <property type="entry name" value="DUF4192"/>
    <property type="match status" value="1"/>
</dbReference>
<name>A0ABT5GE70_9MICO</name>
<comment type="caution">
    <text evidence="1">The sequence shown here is derived from an EMBL/GenBank/DDBJ whole genome shotgun (WGS) entry which is preliminary data.</text>
</comment>
<dbReference type="Proteomes" id="UP001150259">
    <property type="component" value="Unassembled WGS sequence"/>
</dbReference>
<keyword evidence="2" id="KW-1185">Reference proteome</keyword>
<reference evidence="1 2" key="1">
    <citation type="submission" date="2022-11" db="EMBL/GenBank/DDBJ databases">
        <title>Anaerobic phenanthrene biodegradation by a DNRA strain PheN6.</title>
        <authorList>
            <person name="Zhang Z."/>
        </authorList>
    </citation>
    <scope>NUCLEOTIDE SEQUENCE [LARGE SCALE GENOMIC DNA]</scope>
    <source>
        <strain evidence="1 2">PheN6</strain>
    </source>
</reference>
<gene>
    <name evidence="1" type="ORF">OO014_04225</name>
</gene>
<protein>
    <submittedName>
        <fullName evidence="1">DUF4192 domain-containing protein</fullName>
    </submittedName>
</protein>